<keyword evidence="4" id="KW-0663">Pyridoxal phosphate</keyword>
<dbReference type="InterPro" id="IPR020578">
    <property type="entry name" value="Aminotrans_V_PyrdxlP_BS"/>
</dbReference>
<dbReference type="Gene3D" id="3.90.1150.10">
    <property type="entry name" value="Aspartate Aminotransferase, domain 1"/>
    <property type="match status" value="1"/>
</dbReference>
<dbReference type="GO" id="GO:0004760">
    <property type="term" value="F:L-serine-pyruvate transaminase activity"/>
    <property type="evidence" value="ECO:0007669"/>
    <property type="project" value="TreeGrafter"/>
</dbReference>
<comment type="cofactor">
    <cofactor evidence="1 6">
        <name>pyridoxal 5'-phosphate</name>
        <dbReference type="ChEBI" id="CHEBI:597326"/>
    </cofactor>
</comment>
<name>A0A9X8E099_APHAT</name>
<evidence type="ECO:0000313" key="9">
    <source>
        <dbReference type="Proteomes" id="UP000275652"/>
    </source>
</evidence>
<reference evidence="8 9" key="1">
    <citation type="journal article" date="2018" name="J. Invertebr. Pathol.">
        <title>New genotyping method for the causative agent of crayfish plague (Aphanomyces astaci) based on whole genome data.</title>
        <authorList>
            <person name="Minardi D."/>
            <person name="Studholme D.J."/>
            <person name="van der Giezen M."/>
            <person name="Pretto T."/>
            <person name="Oidtmann B."/>
        </authorList>
    </citation>
    <scope>NUCLEOTIDE SEQUENCE [LARGE SCALE GENOMIC DNA]</scope>
    <source>
        <strain evidence="8 9">KB13</strain>
    </source>
</reference>
<dbReference type="InterPro" id="IPR015421">
    <property type="entry name" value="PyrdxlP-dep_Trfase_major"/>
</dbReference>
<dbReference type="InterPro" id="IPR015424">
    <property type="entry name" value="PyrdxlP-dep_Trfase"/>
</dbReference>
<comment type="similarity">
    <text evidence="5">Belongs to the class-V pyridoxal-phosphate-dependent aminotransferase family.</text>
</comment>
<dbReference type="PANTHER" id="PTHR21152">
    <property type="entry name" value="AMINOTRANSFERASE CLASS V"/>
    <property type="match status" value="1"/>
</dbReference>
<dbReference type="InterPro" id="IPR015422">
    <property type="entry name" value="PyrdxlP-dep_Trfase_small"/>
</dbReference>
<sequence>MFRRINALPLSYSEYGSPNQLSSRVGNYVLQIEAPNAGPWGPEGKALLRLYFLDSEDGQFTNEQQTYVKGVAAQLAHQQVPALMFIHNPIPEYAEFDQQLSAKQQLRQDIMTVTEKKTLCMNPGPIAFEKDVLDAFAHEGISHVDPYFIDVFLAQDGQPLVVTGSGTLGWDMVASNLLEAGDDVLVINTGRRFIPSFLLCLPYLMAYLGYFGDHFGDCLTQYGATVTHLRSPVVGSRPSVADLTKTLSTTQFKAVTITHVDTSTGVLASVADYTAAIRAAQPHTLVIVDSVCALGGEELRMKAWDVDVVLTGSQKCLGVPAGLSILVIRPRALKVHEKLSAAKPKYYCDWTNWLAIMKNYEARRPSYFATPAVNHVLALHKYLLPKVYARGVSLAGGLHKDIKTEYFRIGHMGPSTRRADHAIQTVAAIEAALIECGYAIPAPGQAVQGLKAALKGKIPLEAGGVSKVVGN</sequence>
<evidence type="ECO:0000259" key="7">
    <source>
        <dbReference type="Pfam" id="PF00266"/>
    </source>
</evidence>
<comment type="caution">
    <text evidence="8">The sequence shown here is derived from an EMBL/GenBank/DDBJ whole genome shotgun (WGS) entry which is preliminary data.</text>
</comment>
<dbReference type="GO" id="GO:0005777">
    <property type="term" value="C:peroxisome"/>
    <property type="evidence" value="ECO:0007669"/>
    <property type="project" value="TreeGrafter"/>
</dbReference>
<feature type="domain" description="Aminotransferase class V" evidence="7">
    <location>
        <begin position="221"/>
        <end position="339"/>
    </location>
</feature>
<dbReference type="Gene3D" id="3.40.640.10">
    <property type="entry name" value="Type I PLP-dependent aspartate aminotransferase-like (Major domain)"/>
    <property type="match status" value="2"/>
</dbReference>
<dbReference type="PANTHER" id="PTHR21152:SF24">
    <property type="entry name" value="ALANINE--GLYOXYLATE AMINOTRANSFERASE 1"/>
    <property type="match status" value="1"/>
</dbReference>
<evidence type="ECO:0000256" key="6">
    <source>
        <dbReference type="RuleBase" id="RU004504"/>
    </source>
</evidence>
<dbReference type="GO" id="GO:0019265">
    <property type="term" value="P:glycine biosynthetic process, by transamination of glyoxylate"/>
    <property type="evidence" value="ECO:0007669"/>
    <property type="project" value="TreeGrafter"/>
</dbReference>
<keyword evidence="2" id="KW-0032">Aminotransferase</keyword>
<organism evidence="8 9">
    <name type="scientific">Aphanomyces astaci</name>
    <name type="common">Crayfish plague agent</name>
    <dbReference type="NCBI Taxonomy" id="112090"/>
    <lineage>
        <taxon>Eukaryota</taxon>
        <taxon>Sar</taxon>
        <taxon>Stramenopiles</taxon>
        <taxon>Oomycota</taxon>
        <taxon>Saprolegniomycetes</taxon>
        <taxon>Saprolegniales</taxon>
        <taxon>Verrucalvaceae</taxon>
        <taxon>Aphanomyces</taxon>
    </lineage>
</organism>
<dbReference type="Pfam" id="PF00266">
    <property type="entry name" value="Aminotran_5"/>
    <property type="match status" value="1"/>
</dbReference>
<evidence type="ECO:0000256" key="4">
    <source>
        <dbReference type="ARBA" id="ARBA00022898"/>
    </source>
</evidence>
<proteinExistence type="inferred from homology"/>
<dbReference type="PROSITE" id="PS00595">
    <property type="entry name" value="AA_TRANSFER_CLASS_5"/>
    <property type="match status" value="1"/>
</dbReference>
<evidence type="ECO:0000256" key="1">
    <source>
        <dbReference type="ARBA" id="ARBA00001933"/>
    </source>
</evidence>
<evidence type="ECO:0000256" key="5">
    <source>
        <dbReference type="RuleBase" id="RU004075"/>
    </source>
</evidence>
<dbReference type="AlphaFoldDB" id="A0A9X8E099"/>
<evidence type="ECO:0000256" key="2">
    <source>
        <dbReference type="ARBA" id="ARBA00022576"/>
    </source>
</evidence>
<evidence type="ECO:0000313" key="8">
    <source>
        <dbReference type="EMBL" id="RLO06545.1"/>
    </source>
</evidence>
<keyword evidence="3" id="KW-0808">Transferase</keyword>
<protein>
    <recommendedName>
        <fullName evidence="7">Aminotransferase class V domain-containing protein</fullName>
    </recommendedName>
</protein>
<dbReference type="Proteomes" id="UP000275652">
    <property type="component" value="Unassembled WGS sequence"/>
</dbReference>
<evidence type="ECO:0000256" key="3">
    <source>
        <dbReference type="ARBA" id="ARBA00022679"/>
    </source>
</evidence>
<accession>A0A9X8E099</accession>
<dbReference type="EMBL" id="QUTI01024901">
    <property type="protein sequence ID" value="RLO06545.1"/>
    <property type="molecule type" value="Genomic_DNA"/>
</dbReference>
<dbReference type="InterPro" id="IPR000192">
    <property type="entry name" value="Aminotrans_V_dom"/>
</dbReference>
<dbReference type="GO" id="GO:0008453">
    <property type="term" value="F:alanine-glyoxylate transaminase activity"/>
    <property type="evidence" value="ECO:0007669"/>
    <property type="project" value="TreeGrafter"/>
</dbReference>
<dbReference type="SUPFAM" id="SSF53383">
    <property type="entry name" value="PLP-dependent transferases"/>
    <property type="match status" value="1"/>
</dbReference>
<gene>
    <name evidence="8" type="ORF">DYB28_001986</name>
</gene>